<dbReference type="PROSITE" id="PS50110">
    <property type="entry name" value="RESPONSE_REGULATORY"/>
    <property type="match status" value="1"/>
</dbReference>
<proteinExistence type="predicted"/>
<dbReference type="Pfam" id="PF00072">
    <property type="entry name" value="Response_reg"/>
    <property type="match status" value="1"/>
</dbReference>
<dbReference type="CDD" id="cd17624">
    <property type="entry name" value="REC_OmpR_PmrA-like"/>
    <property type="match status" value="1"/>
</dbReference>
<evidence type="ECO:0000256" key="3">
    <source>
        <dbReference type="ARBA" id="ARBA00023015"/>
    </source>
</evidence>
<dbReference type="Proteomes" id="UP000036834">
    <property type="component" value="Unassembled WGS sequence"/>
</dbReference>
<dbReference type="InterPro" id="IPR001867">
    <property type="entry name" value="OmpR/PhoB-type_DNA-bd"/>
</dbReference>
<evidence type="ECO:0000313" key="11">
    <source>
        <dbReference type="EMBL" id="KNB70028.1"/>
    </source>
</evidence>
<dbReference type="Gene3D" id="1.10.10.10">
    <property type="entry name" value="Winged helix-like DNA-binding domain superfamily/Winged helix DNA-binding domain"/>
    <property type="match status" value="1"/>
</dbReference>
<protein>
    <submittedName>
        <fullName evidence="10 11">Regulator</fullName>
    </submittedName>
</protein>
<evidence type="ECO:0000259" key="9">
    <source>
        <dbReference type="PROSITE" id="PS51755"/>
    </source>
</evidence>
<evidence type="ECO:0000256" key="5">
    <source>
        <dbReference type="ARBA" id="ARBA00023163"/>
    </source>
</evidence>
<dbReference type="PROSITE" id="PS51755">
    <property type="entry name" value="OMPR_PHOB"/>
    <property type="match status" value="1"/>
</dbReference>
<gene>
    <name evidence="11" type="ORF">ADS79_29870</name>
    <name evidence="10" type="ORF">BRE01_64240</name>
</gene>
<dbReference type="Proteomes" id="UP000319578">
    <property type="component" value="Unassembled WGS sequence"/>
</dbReference>
<dbReference type="InterPro" id="IPR016032">
    <property type="entry name" value="Sig_transdc_resp-reg_C-effctor"/>
</dbReference>
<dbReference type="OrthoDB" id="9790442at2"/>
<keyword evidence="1 6" id="KW-0597">Phosphoprotein</keyword>
<dbReference type="GO" id="GO:0000976">
    <property type="term" value="F:transcription cis-regulatory region binding"/>
    <property type="evidence" value="ECO:0007669"/>
    <property type="project" value="TreeGrafter"/>
</dbReference>
<keyword evidence="5" id="KW-0804">Transcription</keyword>
<dbReference type="SUPFAM" id="SSF46894">
    <property type="entry name" value="C-terminal effector domain of the bipartite response regulators"/>
    <property type="match status" value="1"/>
</dbReference>
<keyword evidence="2" id="KW-0902">Two-component regulatory system</keyword>
<evidence type="ECO:0000256" key="2">
    <source>
        <dbReference type="ARBA" id="ARBA00023012"/>
    </source>
</evidence>
<dbReference type="FunFam" id="3.40.50.2300:FF:000002">
    <property type="entry name" value="DNA-binding response regulator PhoP"/>
    <property type="match status" value="1"/>
</dbReference>
<feature type="DNA-binding region" description="OmpR/PhoB-type" evidence="7">
    <location>
        <begin position="126"/>
        <end position="224"/>
    </location>
</feature>
<reference evidence="12" key="1">
    <citation type="submission" date="2015-07" db="EMBL/GenBank/DDBJ databases">
        <title>Genome sequencing project for genomic taxonomy and phylogenomics of Bacillus-like bacteria.</title>
        <authorList>
            <person name="Liu B."/>
            <person name="Wang J."/>
            <person name="Zhu Y."/>
            <person name="Liu G."/>
            <person name="Chen Q."/>
            <person name="Chen Z."/>
            <person name="Lan J."/>
            <person name="Che J."/>
            <person name="Ge C."/>
            <person name="Shi H."/>
            <person name="Pan Z."/>
            <person name="Liu X."/>
        </authorList>
    </citation>
    <scope>NUCLEOTIDE SEQUENCE [LARGE SCALE GENOMIC DNA]</scope>
    <source>
        <strain evidence="12">DSM 9887</strain>
    </source>
</reference>
<dbReference type="PANTHER" id="PTHR48111">
    <property type="entry name" value="REGULATOR OF RPOS"/>
    <property type="match status" value="1"/>
</dbReference>
<dbReference type="GO" id="GO:0032993">
    <property type="term" value="C:protein-DNA complex"/>
    <property type="evidence" value="ECO:0007669"/>
    <property type="project" value="TreeGrafter"/>
</dbReference>
<evidence type="ECO:0000313" key="12">
    <source>
        <dbReference type="Proteomes" id="UP000036834"/>
    </source>
</evidence>
<dbReference type="CDD" id="cd00383">
    <property type="entry name" value="trans_reg_C"/>
    <property type="match status" value="1"/>
</dbReference>
<dbReference type="AlphaFoldDB" id="A0A0K9YMQ1"/>
<feature type="modified residue" description="4-aspartylphosphate" evidence="6">
    <location>
        <position position="51"/>
    </location>
</feature>
<dbReference type="GO" id="GO:0005829">
    <property type="term" value="C:cytosol"/>
    <property type="evidence" value="ECO:0007669"/>
    <property type="project" value="TreeGrafter"/>
</dbReference>
<dbReference type="SUPFAM" id="SSF52172">
    <property type="entry name" value="CheY-like"/>
    <property type="match status" value="1"/>
</dbReference>
<accession>A0A0K9YMQ1</accession>
<dbReference type="PATRIC" id="fig|54915.3.peg.5198"/>
<dbReference type="InterPro" id="IPR001789">
    <property type="entry name" value="Sig_transdc_resp-reg_receiver"/>
</dbReference>
<dbReference type="Gene3D" id="3.40.50.2300">
    <property type="match status" value="1"/>
</dbReference>
<keyword evidence="4 7" id="KW-0238">DNA-binding</keyword>
<evidence type="ECO:0000313" key="13">
    <source>
        <dbReference type="Proteomes" id="UP000319578"/>
    </source>
</evidence>
<dbReference type="PANTHER" id="PTHR48111:SF22">
    <property type="entry name" value="REGULATOR OF RPOS"/>
    <property type="match status" value="1"/>
</dbReference>
<dbReference type="InterPro" id="IPR011006">
    <property type="entry name" value="CheY-like_superfamily"/>
</dbReference>
<dbReference type="STRING" id="54915.ADS79_29870"/>
<dbReference type="GO" id="GO:0000156">
    <property type="term" value="F:phosphorelay response regulator activity"/>
    <property type="evidence" value="ECO:0007669"/>
    <property type="project" value="TreeGrafter"/>
</dbReference>
<dbReference type="SMART" id="SM00448">
    <property type="entry name" value="REC"/>
    <property type="match status" value="1"/>
</dbReference>
<dbReference type="EMBL" id="BJON01000033">
    <property type="protein sequence ID" value="GED72722.1"/>
    <property type="molecule type" value="Genomic_DNA"/>
</dbReference>
<evidence type="ECO:0000313" key="10">
    <source>
        <dbReference type="EMBL" id="GED72722.1"/>
    </source>
</evidence>
<evidence type="ECO:0000259" key="8">
    <source>
        <dbReference type="PROSITE" id="PS50110"/>
    </source>
</evidence>
<dbReference type="FunFam" id="1.10.10.10:FF:000005">
    <property type="entry name" value="Two-component system response regulator"/>
    <property type="match status" value="1"/>
</dbReference>
<dbReference type="RefSeq" id="WP_049742072.1">
    <property type="nucleotide sequence ID" value="NZ_BJON01000033.1"/>
</dbReference>
<evidence type="ECO:0000256" key="6">
    <source>
        <dbReference type="PROSITE-ProRule" id="PRU00169"/>
    </source>
</evidence>
<keyword evidence="13" id="KW-1185">Reference proteome</keyword>
<dbReference type="SMART" id="SM00862">
    <property type="entry name" value="Trans_reg_C"/>
    <property type="match status" value="1"/>
</dbReference>
<reference evidence="11" key="2">
    <citation type="submission" date="2015-07" db="EMBL/GenBank/DDBJ databases">
        <title>MeaNS - Measles Nucleotide Surveillance Program.</title>
        <authorList>
            <person name="Tran T."/>
            <person name="Druce J."/>
        </authorList>
    </citation>
    <scope>NUCLEOTIDE SEQUENCE</scope>
    <source>
        <strain evidence="11">DSM 9887</strain>
    </source>
</reference>
<keyword evidence="3" id="KW-0805">Transcription regulation</keyword>
<name>A0A0K9YMQ1_9BACL</name>
<sequence length="231" mass="26849">MHILLVEDDPKLGPLIQYKLSQEYHTVEWVSDPELAMEYVQQTHYDLYILDWMMPKKSGLQLCEEIRTSNDQTPILMLTARDAIDDRVTGLNRGADDYLVKPFAFEELFARIHALTRRIPVFMNQEQTCEYAGITLNRLTHEVYREGQLLPLTKKEFQLLDFFLRHAEKVLNRDQIVNYVWGVDATITPNAVDAAIKLLRKKVDDGFPHKLIHNVRGVGYRLYVAGENECV</sequence>
<reference evidence="10 13" key="3">
    <citation type="submission" date="2019-06" db="EMBL/GenBank/DDBJ databases">
        <title>Whole genome shotgun sequence of Brevibacillus reuszeri NBRC 15719.</title>
        <authorList>
            <person name="Hosoyama A."/>
            <person name="Uohara A."/>
            <person name="Ohji S."/>
            <person name="Ichikawa N."/>
        </authorList>
    </citation>
    <scope>NUCLEOTIDE SEQUENCE [LARGE SCALE GENOMIC DNA]</scope>
    <source>
        <strain evidence="10 13">NBRC 15719</strain>
    </source>
</reference>
<feature type="domain" description="Response regulatory" evidence="8">
    <location>
        <begin position="2"/>
        <end position="116"/>
    </location>
</feature>
<dbReference type="EMBL" id="LGIQ01000011">
    <property type="protein sequence ID" value="KNB70028.1"/>
    <property type="molecule type" value="Genomic_DNA"/>
</dbReference>
<dbReference type="Gene3D" id="6.10.250.690">
    <property type="match status" value="1"/>
</dbReference>
<dbReference type="InterPro" id="IPR039420">
    <property type="entry name" value="WalR-like"/>
</dbReference>
<evidence type="ECO:0000256" key="1">
    <source>
        <dbReference type="ARBA" id="ARBA00022553"/>
    </source>
</evidence>
<organism evidence="11 12">
    <name type="scientific">Brevibacillus reuszeri</name>
    <dbReference type="NCBI Taxonomy" id="54915"/>
    <lineage>
        <taxon>Bacteria</taxon>
        <taxon>Bacillati</taxon>
        <taxon>Bacillota</taxon>
        <taxon>Bacilli</taxon>
        <taxon>Bacillales</taxon>
        <taxon>Paenibacillaceae</taxon>
        <taxon>Brevibacillus</taxon>
    </lineage>
</organism>
<dbReference type="InterPro" id="IPR036388">
    <property type="entry name" value="WH-like_DNA-bd_sf"/>
</dbReference>
<evidence type="ECO:0000256" key="7">
    <source>
        <dbReference type="PROSITE-ProRule" id="PRU01091"/>
    </source>
</evidence>
<feature type="domain" description="OmpR/PhoB-type" evidence="9">
    <location>
        <begin position="126"/>
        <end position="224"/>
    </location>
</feature>
<dbReference type="GO" id="GO:0006355">
    <property type="term" value="P:regulation of DNA-templated transcription"/>
    <property type="evidence" value="ECO:0007669"/>
    <property type="project" value="InterPro"/>
</dbReference>
<evidence type="ECO:0000256" key="4">
    <source>
        <dbReference type="ARBA" id="ARBA00023125"/>
    </source>
</evidence>
<dbReference type="Pfam" id="PF00486">
    <property type="entry name" value="Trans_reg_C"/>
    <property type="match status" value="1"/>
</dbReference>
<comment type="caution">
    <text evidence="11">The sequence shown here is derived from an EMBL/GenBank/DDBJ whole genome shotgun (WGS) entry which is preliminary data.</text>
</comment>